<dbReference type="InterPro" id="IPR057557">
    <property type="entry name" value="SAC9_C8D"/>
</dbReference>
<comment type="similarity">
    <text evidence="2">Belongs to the universal ribosomal protein uL18 family.</text>
</comment>
<dbReference type="EMBL" id="RDQH01000328">
    <property type="protein sequence ID" value="RXI05542.1"/>
    <property type="molecule type" value="Genomic_DNA"/>
</dbReference>
<evidence type="ECO:0000256" key="1">
    <source>
        <dbReference type="ARBA" id="ARBA00004496"/>
    </source>
</evidence>
<dbReference type="GO" id="GO:0005737">
    <property type="term" value="C:cytoplasm"/>
    <property type="evidence" value="ECO:0007669"/>
    <property type="project" value="UniProtKB-SubCell"/>
</dbReference>
<protein>
    <recommendedName>
        <fullName evidence="12">WW domain-containing protein</fullName>
    </recommendedName>
</protein>
<dbReference type="GO" id="GO:1990904">
    <property type="term" value="C:ribonucleoprotein complex"/>
    <property type="evidence" value="ECO:0007669"/>
    <property type="project" value="UniProtKB-KW"/>
</dbReference>
<dbReference type="InterPro" id="IPR057554">
    <property type="entry name" value="SAC9_C"/>
</dbReference>
<dbReference type="InterPro" id="IPR057268">
    <property type="entry name" value="Ribosomal_L18"/>
</dbReference>
<evidence type="ECO:0000256" key="4">
    <source>
        <dbReference type="ARBA" id="ARBA00022490"/>
    </source>
</evidence>
<evidence type="ECO:0000256" key="5">
    <source>
        <dbReference type="ARBA" id="ARBA00022980"/>
    </source>
</evidence>
<gene>
    <name evidence="10" type="ORF">DVH24_017584</name>
</gene>
<dbReference type="PROSITE" id="PS50275">
    <property type="entry name" value="SAC"/>
    <property type="match status" value="1"/>
</dbReference>
<evidence type="ECO:0000313" key="10">
    <source>
        <dbReference type="EMBL" id="RXI05542.1"/>
    </source>
</evidence>
<dbReference type="PRINTS" id="PR00058">
    <property type="entry name" value="RIBOSOMALL5"/>
</dbReference>
<keyword evidence="4" id="KW-0963">Cytoplasm</keyword>
<keyword evidence="11" id="KW-1185">Reference proteome</keyword>
<comment type="caution">
    <text evidence="10">The sequence shown here is derived from an EMBL/GenBank/DDBJ whole genome shotgun (WGS) entry which is preliminary data.</text>
</comment>
<dbReference type="Pfam" id="PF02383">
    <property type="entry name" value="Syja_N"/>
    <property type="match status" value="1"/>
</dbReference>
<dbReference type="GO" id="GO:0009965">
    <property type="term" value="P:leaf morphogenesis"/>
    <property type="evidence" value="ECO:0007669"/>
    <property type="project" value="UniProtKB-ARBA"/>
</dbReference>
<keyword evidence="5" id="KW-0689">Ribosomal protein</keyword>
<dbReference type="CDD" id="cd00201">
    <property type="entry name" value="WW"/>
    <property type="match status" value="1"/>
</dbReference>
<comment type="subunit">
    <text evidence="3">Component of the large ribosomal subunit (LSU).</text>
</comment>
<dbReference type="InterPro" id="IPR057553">
    <property type="entry name" value="SAC9_GBDL_2nd"/>
</dbReference>
<proteinExistence type="inferred from homology"/>
<evidence type="ECO:0000259" key="9">
    <source>
        <dbReference type="PROSITE" id="PS50275"/>
    </source>
</evidence>
<dbReference type="Pfam" id="PF24791">
    <property type="entry name" value="SAC9_C8D"/>
    <property type="match status" value="1"/>
</dbReference>
<dbReference type="InterPro" id="IPR057555">
    <property type="entry name" value="SAC9_GBDL_1st"/>
</dbReference>
<evidence type="ECO:0000256" key="6">
    <source>
        <dbReference type="ARBA" id="ARBA00023274"/>
    </source>
</evidence>
<dbReference type="InterPro" id="IPR025607">
    <property type="entry name" value="Ribosomal_uL18_C_euk"/>
</dbReference>
<dbReference type="Pfam" id="PF17144">
    <property type="entry name" value="Ribosomal_L5e"/>
    <property type="match status" value="1"/>
</dbReference>
<dbReference type="InterPro" id="IPR001202">
    <property type="entry name" value="WW_dom"/>
</dbReference>
<reference evidence="10 11" key="1">
    <citation type="submission" date="2018-10" db="EMBL/GenBank/DDBJ databases">
        <title>A high-quality apple genome assembly.</title>
        <authorList>
            <person name="Hu J."/>
        </authorList>
    </citation>
    <scope>NUCLEOTIDE SEQUENCE [LARGE SCALE GENOMIC DNA]</scope>
    <source>
        <strain evidence="11">cv. HFTH1</strain>
        <tissue evidence="10">Young leaf</tissue>
    </source>
</reference>
<feature type="domain" description="WW" evidence="8">
    <location>
        <begin position="507"/>
        <end position="541"/>
    </location>
</feature>
<evidence type="ECO:0008006" key="12">
    <source>
        <dbReference type="Google" id="ProtNLM"/>
    </source>
</evidence>
<dbReference type="SMART" id="SM00456">
    <property type="entry name" value="WW"/>
    <property type="match status" value="1"/>
</dbReference>
<dbReference type="GO" id="GO:0051301">
    <property type="term" value="P:cell division"/>
    <property type="evidence" value="ECO:0007669"/>
    <property type="project" value="UniProtKB-ARBA"/>
</dbReference>
<evidence type="ECO:0000313" key="11">
    <source>
        <dbReference type="Proteomes" id="UP000290289"/>
    </source>
</evidence>
<dbReference type="PANTHER" id="PTHR46817">
    <property type="entry name" value="PHOSPHOINOSITIDE PHOSPHATASE SAC9-RELATED"/>
    <property type="match status" value="1"/>
</dbReference>
<dbReference type="Proteomes" id="UP000290289">
    <property type="component" value="Chromosome 2"/>
</dbReference>
<comment type="subcellular location">
    <subcellularLocation>
        <location evidence="1">Cytoplasm</location>
    </subcellularLocation>
</comment>
<dbReference type="GO" id="GO:0009955">
    <property type="term" value="P:adaxial/abaxial pattern specification"/>
    <property type="evidence" value="ECO:0007669"/>
    <property type="project" value="UniProtKB-ARBA"/>
</dbReference>
<dbReference type="STRING" id="3750.A0A498KIZ4"/>
<dbReference type="Pfam" id="PF24789">
    <property type="entry name" value="SAC9_GBDL_2nd"/>
    <property type="match status" value="1"/>
</dbReference>
<evidence type="ECO:0000256" key="7">
    <source>
        <dbReference type="SAM" id="MobiDB-lite"/>
    </source>
</evidence>
<feature type="region of interest" description="Disordered" evidence="7">
    <location>
        <begin position="2003"/>
        <end position="2066"/>
    </location>
</feature>
<dbReference type="InterPro" id="IPR005485">
    <property type="entry name" value="Rbsml_uL18_euk_arch"/>
</dbReference>
<evidence type="ECO:0000256" key="3">
    <source>
        <dbReference type="ARBA" id="ARBA00011113"/>
    </source>
</evidence>
<dbReference type="HAMAP" id="MF_01337_A">
    <property type="entry name" value="Ribosomal_uL18_A"/>
    <property type="match status" value="1"/>
</dbReference>
<dbReference type="Gene3D" id="2.20.70.10">
    <property type="match status" value="1"/>
</dbReference>
<dbReference type="PANTHER" id="PTHR46817:SF1">
    <property type="entry name" value="SAC DOMAIN-CONTAINING PROTEIN"/>
    <property type="match status" value="1"/>
</dbReference>
<accession>A0A498KIZ4</accession>
<evidence type="ECO:0000259" key="8">
    <source>
        <dbReference type="PROSITE" id="PS50020"/>
    </source>
</evidence>
<dbReference type="Gene3D" id="3.30.420.100">
    <property type="match status" value="1"/>
</dbReference>
<organism evidence="10 11">
    <name type="scientific">Malus domestica</name>
    <name type="common">Apple</name>
    <name type="synonym">Pyrus malus</name>
    <dbReference type="NCBI Taxonomy" id="3750"/>
    <lineage>
        <taxon>Eukaryota</taxon>
        <taxon>Viridiplantae</taxon>
        <taxon>Streptophyta</taxon>
        <taxon>Embryophyta</taxon>
        <taxon>Tracheophyta</taxon>
        <taxon>Spermatophyta</taxon>
        <taxon>Magnoliopsida</taxon>
        <taxon>eudicotyledons</taxon>
        <taxon>Gunneridae</taxon>
        <taxon>Pentapetalae</taxon>
        <taxon>rosids</taxon>
        <taxon>fabids</taxon>
        <taxon>Rosales</taxon>
        <taxon>Rosaceae</taxon>
        <taxon>Amygdaloideae</taxon>
        <taxon>Maleae</taxon>
        <taxon>Malus</taxon>
    </lineage>
</organism>
<dbReference type="GO" id="GO:0005840">
    <property type="term" value="C:ribosome"/>
    <property type="evidence" value="ECO:0007669"/>
    <property type="project" value="UniProtKB-KW"/>
</dbReference>
<dbReference type="InterPro" id="IPR036020">
    <property type="entry name" value="WW_dom_sf"/>
</dbReference>
<feature type="compositionally biased region" description="Low complexity" evidence="7">
    <location>
        <begin position="2003"/>
        <end position="2013"/>
    </location>
</feature>
<sequence>MESAGGGIRETSVVVVTLDPGEVYIIASLSSRLDTQVIHVDPTTGVLRYNAKPGFDVFKSEKEALEYVTDGSPWLCKNTTYARAILGYAALGSIGLLLVATKLTASVPNLPGGGCIYTVTESQWIKIQLQNPQPQGKGEEKNVNELTDLDINGKHYFCDARDITRPFPSRMCLREPDDEFVWNAWFSMPFKNIGLPQHCVTLLQGFAECRSFGTLGKVKGIVALIARRSRLHPGTRYLARGLNSCFSTGNEVECEQLVWIPRRAGQTVPFNTYVWRRGTIPIWWGAELKITAAEAEIYVSDRDPYKGSSEYYQRLSKRYDARNFDVAVGGSQNRKAFVPIVCINLLRSGEGKSECILVQHFEKSLNYIKSTGKLPYTQIQLINYDWHASIKLRGEQQTIEGLWKHLKAPTISIGISEGDFLPSRERIKDCRGEIIYNDDFEGAFCLRSRQNGVIRFNCADSLDRTNAASYFGSLQVFVEQCRRLCISLDSDLAFGYQSMSTYGGYTAPLPPGWEKRSDAVTGKTFYIDHNTRTTTWTHPCPDEPWKRFDMAFEEFKRSTILSPVSQLADIFLLAGDIHATLYTGSKAMHSQILSIFNDDAGKFKQFSAAQNMKITLQRRYKNAVVDSSRQKQLEIFLGMRLFKHLPSVSFHPLNVVSRPSGFFLKPVANMFPSSKGGASLLSFKRKDLVWVCPQAADVVELFIYLGEPCHVCQLLLIISHGADDSTYPSTVDVRTGRSLDGLKLVLEGASIPQCIHGTNLLIPLTGAVSPEDMAITGAGSRLHAQDTSTLPLLYDFEELEGELDFLTRVVALTFYPAVSGKSPITLGEIEVLGVSLPWRGVFTNEGPGARLPEPAKNLQNENIHFSSGSKTNPFSGASFTENVLPPVQPSASANNLVDLLTGEMVLSEHIAAPVIGNVEDKGGDLLDFLDQAIVEYHDAETDHKSHDGKPSDSSSQQYIDCLKSVAGPHMKKKLNFMEAMKLEIERLRLNISAAERDRALLSIGTDPATINPNVLLDERYMGRLCRVANSLALLGQASLEDKITSAVGLETTDDNEIDFWNITRFGNRCYGGTCEVRAETNAPTRPSFLESGEVSPSLLLCSQCERKVCKVCCAGRGALLVAGYGSRDAMSYNGVVNQGGSGHGFQVDVSTNRTVVLDNVICKRCCHDIVLDALILDYVRVLISMRRSTRADSAAHEALNQVIGYSVRNCLYERKQSPDRKRTIKVLQKLLGREESLAEFPFASFLHSVETGADSAPFLSLLAPLESGSRHSYWKAPPSTTSVEFIIVLGTLSDVSGVVLLISPCGYSEADAPTVQIWASNKIHKEERSCMGKWDLQSQITASSEYYGHENSVRENEVPRHVKFEFMNPVRCRIIWITLRLQRPGSKSLNLDNLNLLSLDENPFAEVTRRSSFGGEVERDPCIHAKRILVVGSPVKKEMEDTSQSYDQMNLKGWLERGPPLNRFRVPIEAERLLDNDIVLEQYLSPASPLLAGFRLDAFGAIKPLVTHSPSSNTLVWDTSSTLVDERHVSPAVLYIQVSVVQEPQSTVTIAEYRLPEAKSGTAMYFDFPREIQTRTIIFKLLGDITAFADDPTEQDDAGSRVVPVAAGLSLANKIKLYYYADPYELGKWASLSAPFVKSQKSRAYFKRFQVKYKRRREGKTDYRARIRLINQDKNKYNTPKYRFVTNKDIVAQIVSASIAGDLVLAAAYAHELPHYGLEVGLTNYAAAYCTGLLLARRVLKKLEMDDEYEGNVEATGEDYSVEPAESRRPFRALLDVGLIRTTTGNRVFGALKGALDGGLDIPHSEKRFAGFSKDSKQLDAEVHRKYIYGGHVAAYMTTLADDEPEKFQSHFSEYIKKGIEADNIEELYKKVHAAIRADPTIKKTEKPAPQEHKRYNLKKLTFDERKKKLVERLKAFNEAGNDENSDDDDELWRIHLRHRHLPPPQQQQSQRRQLTRLPVTGRLVSEMSVLPIKLPMTLMPRKIISTVGLGLAAAALSFNVSNPNSSANAAARRPPPPPAEEKEKRDPNVSGVLAKVLASKKRKEAMKQSVAKLRDKGKPIQEPSE</sequence>
<dbReference type="SUPFAM" id="SSF53137">
    <property type="entry name" value="Translational machinery components"/>
    <property type="match status" value="1"/>
</dbReference>
<evidence type="ECO:0000256" key="2">
    <source>
        <dbReference type="ARBA" id="ARBA00007116"/>
    </source>
</evidence>
<dbReference type="GO" id="GO:0016791">
    <property type="term" value="F:phosphatase activity"/>
    <property type="evidence" value="ECO:0007669"/>
    <property type="project" value="InterPro"/>
</dbReference>
<name>A0A498KIZ4_MALDO</name>
<dbReference type="CDD" id="cd00432">
    <property type="entry name" value="Ribosomal_L18_L5e"/>
    <property type="match status" value="1"/>
</dbReference>
<dbReference type="PROSITE" id="PS01159">
    <property type="entry name" value="WW_DOMAIN_1"/>
    <property type="match status" value="1"/>
</dbReference>
<dbReference type="Pfam" id="PF24790">
    <property type="entry name" value="SAC9_GBDL_1st"/>
    <property type="match status" value="1"/>
</dbReference>
<dbReference type="GO" id="GO:0003735">
    <property type="term" value="F:structural constituent of ribosome"/>
    <property type="evidence" value="ECO:0007669"/>
    <property type="project" value="InterPro"/>
</dbReference>
<dbReference type="GO" id="GO:0006412">
    <property type="term" value="P:translation"/>
    <property type="evidence" value="ECO:0007669"/>
    <property type="project" value="InterPro"/>
</dbReference>
<dbReference type="SUPFAM" id="SSF51045">
    <property type="entry name" value="WW domain"/>
    <property type="match status" value="1"/>
</dbReference>
<dbReference type="PROSITE" id="PS50020">
    <property type="entry name" value="WW_DOMAIN_2"/>
    <property type="match status" value="1"/>
</dbReference>
<dbReference type="Pfam" id="PF00397">
    <property type="entry name" value="WW"/>
    <property type="match status" value="1"/>
</dbReference>
<dbReference type="FunFam" id="3.30.420.100:FF:000002">
    <property type="entry name" value="60S ribosomal protein L5"/>
    <property type="match status" value="1"/>
</dbReference>
<keyword evidence="6" id="KW-0687">Ribonucleoprotein</keyword>
<dbReference type="GO" id="GO:0008097">
    <property type="term" value="F:5S rRNA binding"/>
    <property type="evidence" value="ECO:0007669"/>
    <property type="project" value="InterPro"/>
</dbReference>
<feature type="domain" description="SAC" evidence="9">
    <location>
        <begin position="146"/>
        <end position="521"/>
    </location>
</feature>
<dbReference type="InterPro" id="IPR002013">
    <property type="entry name" value="SAC_dom"/>
</dbReference>
<dbReference type="Pfam" id="PF24765">
    <property type="entry name" value="SAC9_C"/>
    <property type="match status" value="1"/>
</dbReference>
<dbReference type="Pfam" id="PF14204">
    <property type="entry name" value="Ribosomal_L18_c"/>
    <property type="match status" value="1"/>
</dbReference>